<evidence type="ECO:0008006" key="3">
    <source>
        <dbReference type="Google" id="ProtNLM"/>
    </source>
</evidence>
<proteinExistence type="predicted"/>
<organism evidence="1 2">
    <name type="scientific">Xylocopilactobacillus apicola</name>
    <dbReference type="NCBI Taxonomy" id="2932184"/>
    <lineage>
        <taxon>Bacteria</taxon>
        <taxon>Bacillati</taxon>
        <taxon>Bacillota</taxon>
        <taxon>Bacilli</taxon>
        <taxon>Lactobacillales</taxon>
        <taxon>Lactobacillaceae</taxon>
        <taxon>Xylocopilactobacillus</taxon>
    </lineage>
</organism>
<dbReference type="AlphaFoldDB" id="A0AAU9DLC0"/>
<reference evidence="1 2" key="1">
    <citation type="journal article" date="2023" name="Microbiol. Spectr.">
        <title>Symbiosis of Carpenter Bees with Uncharacterized Lactic Acid Bacteria Showing NAD Auxotrophy.</title>
        <authorList>
            <person name="Kawasaki S."/>
            <person name="Ozawa K."/>
            <person name="Mori T."/>
            <person name="Yamamoto A."/>
            <person name="Ito M."/>
            <person name="Ohkuma M."/>
            <person name="Sakamoto M."/>
            <person name="Matsutani M."/>
        </authorList>
    </citation>
    <scope>NUCLEOTIDE SEQUENCE [LARGE SCALE GENOMIC DNA]</scope>
    <source>
        <strain evidence="1 2">XA3</strain>
    </source>
</reference>
<dbReference type="Proteomes" id="UP001321861">
    <property type="component" value="Chromosome"/>
</dbReference>
<dbReference type="KEGG" id="xap:XA3_18120"/>
<gene>
    <name evidence="1" type="ORF">XA3_18120</name>
</gene>
<dbReference type="RefSeq" id="WP_317635171.1">
    <property type="nucleotide sequence ID" value="NZ_AP026802.1"/>
</dbReference>
<name>A0AAU9DLC0_9LACO</name>
<keyword evidence="2" id="KW-1185">Reference proteome</keyword>
<protein>
    <recommendedName>
        <fullName evidence="3">WYL domain-containing protein</fullName>
    </recommendedName>
</protein>
<accession>A0AAU9DLC0</accession>
<sequence>MKKEDLIELLSSIIEEDAVISRIYNLFHVYYKYEIKLLDEIVKYGIQNGFFDVEAPGDSDKLFTEIKWSQNNISQEIILNGHEEVIKMVFAKKPKIPKLFTCFLRNNCLALQKGIMYKLISINNFEYTRLVKLKNLNTANVETCFDDSAITSSENFEFMKINEKYNCKIYLFGYFDEDGVQLKYLKRVKVGSKNLIEVLDVLGNVYYVDDTQDSYGAKVSYRFSRMDLIQVDNCIYPDFR</sequence>
<evidence type="ECO:0000313" key="2">
    <source>
        <dbReference type="Proteomes" id="UP001321861"/>
    </source>
</evidence>
<evidence type="ECO:0000313" key="1">
    <source>
        <dbReference type="EMBL" id="BDR59371.1"/>
    </source>
</evidence>
<dbReference type="EMBL" id="AP026802">
    <property type="protein sequence ID" value="BDR59371.1"/>
    <property type="molecule type" value="Genomic_DNA"/>
</dbReference>